<organism evidence="2 3">
    <name type="scientific">Niabella digestorum</name>
    <dbReference type="NCBI Taxonomy" id="3117701"/>
    <lineage>
        <taxon>Bacteria</taxon>
        <taxon>Pseudomonadati</taxon>
        <taxon>Bacteroidota</taxon>
        <taxon>Chitinophagia</taxon>
        <taxon>Chitinophagales</taxon>
        <taxon>Chitinophagaceae</taxon>
        <taxon>Niabella</taxon>
    </lineage>
</organism>
<feature type="region of interest" description="Disordered" evidence="1">
    <location>
        <begin position="133"/>
        <end position="173"/>
    </location>
</feature>
<evidence type="ECO:0000313" key="3">
    <source>
        <dbReference type="Proteomes" id="UP001357452"/>
    </source>
</evidence>
<reference evidence="2 3" key="1">
    <citation type="submission" date="2024-01" db="EMBL/GenBank/DDBJ databases">
        <title>Niabella digestum sp. nov., isolated from waste digestion system.</title>
        <authorList>
            <person name="Zhang L."/>
        </authorList>
    </citation>
    <scope>NUCLEOTIDE SEQUENCE [LARGE SCALE GENOMIC DNA]</scope>
    <source>
        <strain evidence="2 3">A18</strain>
    </source>
</reference>
<proteinExistence type="predicted"/>
<accession>A0ABU7REX0</accession>
<keyword evidence="3" id="KW-1185">Reference proteome</keyword>
<feature type="compositionally biased region" description="Low complexity" evidence="1">
    <location>
        <begin position="134"/>
        <end position="163"/>
    </location>
</feature>
<dbReference type="Proteomes" id="UP001357452">
    <property type="component" value="Unassembled WGS sequence"/>
</dbReference>
<comment type="caution">
    <text evidence="2">The sequence shown here is derived from an EMBL/GenBank/DDBJ whole genome shotgun (WGS) entry which is preliminary data.</text>
</comment>
<sequence>MAITGKLLLGSTDSGEKWRVVHMDYSFFQPVDAYGYPSGSPDGGIINFVVESSSNDIQLIHWMLSRKNISDGVAMFYDRNGRVIRKVAFNGAFCVYYKEIFDAFDDNFMRIEFRVSCREIMIDDGGFETSLVKSWPGSESSSSSSASTSSSSLQSSHIPSSPSEGIGSFNPND</sequence>
<dbReference type="EMBL" id="JAZGLY010000002">
    <property type="protein sequence ID" value="MEE6186516.1"/>
    <property type="molecule type" value="Genomic_DNA"/>
</dbReference>
<gene>
    <name evidence="2" type="primary">tssD</name>
    <name evidence="2" type="ORF">V2H41_04440</name>
</gene>
<dbReference type="InterPro" id="IPR041408">
    <property type="entry name" value="Hcp_Tssd"/>
</dbReference>
<evidence type="ECO:0000256" key="1">
    <source>
        <dbReference type="SAM" id="MobiDB-lite"/>
    </source>
</evidence>
<dbReference type="RefSeq" id="WP_330973925.1">
    <property type="nucleotide sequence ID" value="NZ_JAZGLY010000002.1"/>
</dbReference>
<evidence type="ECO:0000313" key="2">
    <source>
        <dbReference type="EMBL" id="MEE6186516.1"/>
    </source>
</evidence>
<dbReference type="Pfam" id="PF17642">
    <property type="entry name" value="TssD"/>
    <property type="match status" value="1"/>
</dbReference>
<protein>
    <submittedName>
        <fullName evidence="2">Type VI secretion system tube protein TssD</fullName>
    </submittedName>
</protein>
<name>A0ABU7REX0_9BACT</name>